<feature type="compositionally biased region" description="Polar residues" evidence="4">
    <location>
        <begin position="7"/>
        <end position="19"/>
    </location>
</feature>
<organism evidence="6 7">
    <name type="scientific">Lasiosphaeria miniovina</name>
    <dbReference type="NCBI Taxonomy" id="1954250"/>
    <lineage>
        <taxon>Eukaryota</taxon>
        <taxon>Fungi</taxon>
        <taxon>Dikarya</taxon>
        <taxon>Ascomycota</taxon>
        <taxon>Pezizomycotina</taxon>
        <taxon>Sordariomycetes</taxon>
        <taxon>Sordariomycetidae</taxon>
        <taxon>Sordariales</taxon>
        <taxon>Lasiosphaeriaceae</taxon>
        <taxon>Lasiosphaeria</taxon>
    </lineage>
</organism>
<comment type="similarity">
    <text evidence="1">Belongs to the amidase family.</text>
</comment>
<proteinExistence type="inferred from homology"/>
<dbReference type="EMBL" id="JAUIRO010000001">
    <property type="protein sequence ID" value="KAK0732902.1"/>
    <property type="molecule type" value="Genomic_DNA"/>
</dbReference>
<accession>A0AA40BEP9</accession>
<evidence type="ECO:0000256" key="1">
    <source>
        <dbReference type="ARBA" id="ARBA00009199"/>
    </source>
</evidence>
<dbReference type="AlphaFoldDB" id="A0AA40BEP9"/>
<comment type="caution">
    <text evidence="6">The sequence shown here is derived from an EMBL/GenBank/DDBJ whole genome shotgun (WGS) entry which is preliminary data.</text>
</comment>
<keyword evidence="7" id="KW-1185">Reference proteome</keyword>
<evidence type="ECO:0000259" key="5">
    <source>
        <dbReference type="Pfam" id="PF01425"/>
    </source>
</evidence>
<feature type="active site" description="Charge relay system" evidence="3">
    <location>
        <position position="151"/>
    </location>
</feature>
<dbReference type="RefSeq" id="XP_060301779.1">
    <property type="nucleotide sequence ID" value="XM_060436320.1"/>
</dbReference>
<dbReference type="SUPFAM" id="SSF75304">
    <property type="entry name" value="Amidase signature (AS) enzymes"/>
    <property type="match status" value="1"/>
</dbReference>
<evidence type="ECO:0000256" key="2">
    <source>
        <dbReference type="ARBA" id="ARBA00022801"/>
    </source>
</evidence>
<feature type="active site" description="Charge relay system" evidence="3">
    <location>
        <position position="230"/>
    </location>
</feature>
<evidence type="ECO:0000256" key="4">
    <source>
        <dbReference type="SAM" id="MobiDB-lite"/>
    </source>
</evidence>
<dbReference type="GeneID" id="85319590"/>
<dbReference type="PIRSF" id="PIRSF001221">
    <property type="entry name" value="Amidase_fungi"/>
    <property type="match status" value="1"/>
</dbReference>
<reference evidence="6" key="1">
    <citation type="submission" date="2023-06" db="EMBL/GenBank/DDBJ databases">
        <title>Genome-scale phylogeny and comparative genomics of the fungal order Sordariales.</title>
        <authorList>
            <consortium name="Lawrence Berkeley National Laboratory"/>
            <person name="Hensen N."/>
            <person name="Bonometti L."/>
            <person name="Westerberg I."/>
            <person name="Brannstrom I.O."/>
            <person name="Guillou S."/>
            <person name="Cros-Aarteil S."/>
            <person name="Calhoun S."/>
            <person name="Haridas S."/>
            <person name="Kuo A."/>
            <person name="Mondo S."/>
            <person name="Pangilinan J."/>
            <person name="Riley R."/>
            <person name="LaButti K."/>
            <person name="Andreopoulos B."/>
            <person name="Lipzen A."/>
            <person name="Chen C."/>
            <person name="Yanf M."/>
            <person name="Daum C."/>
            <person name="Ng V."/>
            <person name="Clum A."/>
            <person name="Steindorff A."/>
            <person name="Ohm R."/>
            <person name="Martin F."/>
            <person name="Silar P."/>
            <person name="Natvig D."/>
            <person name="Lalanne C."/>
            <person name="Gautier V."/>
            <person name="Ament-velasquez S.L."/>
            <person name="Kruys A."/>
            <person name="Hutchinson M.I."/>
            <person name="Powell A.J."/>
            <person name="Barry K."/>
            <person name="Miller A.N."/>
            <person name="Grigoriev I.V."/>
            <person name="Debuchy R."/>
            <person name="Gladieux P."/>
            <person name="Thoren M.H."/>
            <person name="Johannesson H."/>
        </authorList>
    </citation>
    <scope>NUCLEOTIDE SEQUENCE</scope>
    <source>
        <strain evidence="6">SMH2392-1A</strain>
    </source>
</reference>
<sequence length="586" mass="63363">MKRPDCPSSSHLSSTTPNAGRTWEEIVADKQRTDAAKIPPEWVLPPAVVAGAEARRSLVGAFIEGLLDAETCRITDMDVPDLVGLMESGAFTAVQVTTAFCRRAAVVHQLTRNMLEIGFNNALKRAAELDDYFRAHNKLIGPLHGIPFTLKDQFHIKGLETCMAFVGWIGTFEGNKGTGKEREFESEIIKEFHRLGAIPIGKASCSPETSNNILGYLWSPHNQQLSSGGSSGGEAVMQALKGSAFGVGTDIGGSVSMPASFNGVFSLKPSSGRISMKDVANTGPGQQIMPTVAGIMGRSVTTLRLVLKSLLSTEPWLQDPYVVPLPWRELEDCCPGKGLAKSKPTFGFMENDGIVIPHPPVQRALGLVKRALQEAGYETIDWGPPSNLESLQIHGHIARGDGCPDVWRALQLSGEPEVPQISGLFEPDGPRDPMSLPEYQDVVVHMRDYRNRYQEYWMSTAGLTKTGRPVDVFISPVTATAGLLPEKFFHAEYTNSTNVLDFPTVVIPVTFVDKDIDVGDPNFKPITETDAINMAAYDASAYHGAPAAVQVVGRRLSEEKVLAMAELVVEALSLCKAKGHGPSSVG</sequence>
<dbReference type="GO" id="GO:0016787">
    <property type="term" value="F:hydrolase activity"/>
    <property type="evidence" value="ECO:0007669"/>
    <property type="project" value="UniProtKB-KW"/>
</dbReference>
<name>A0AA40BEP9_9PEZI</name>
<feature type="region of interest" description="Disordered" evidence="4">
    <location>
        <begin position="1"/>
        <end position="22"/>
    </location>
</feature>
<dbReference type="Pfam" id="PF01425">
    <property type="entry name" value="Amidase"/>
    <property type="match status" value="1"/>
</dbReference>
<keyword evidence="2" id="KW-0378">Hydrolase</keyword>
<evidence type="ECO:0000313" key="6">
    <source>
        <dbReference type="EMBL" id="KAK0732902.1"/>
    </source>
</evidence>
<feature type="active site" description="Acyl-ester intermediate" evidence="3">
    <location>
        <position position="254"/>
    </location>
</feature>
<dbReference type="Gene3D" id="3.90.1300.10">
    <property type="entry name" value="Amidase signature (AS) domain"/>
    <property type="match status" value="1"/>
</dbReference>
<protein>
    <submittedName>
        <fullName evidence="6">Amidase signature domain-containing protein</fullName>
    </submittedName>
</protein>
<dbReference type="InterPro" id="IPR023631">
    <property type="entry name" value="Amidase_dom"/>
</dbReference>
<evidence type="ECO:0000256" key="3">
    <source>
        <dbReference type="PIRSR" id="PIRSR001221-1"/>
    </source>
</evidence>
<gene>
    <name evidence="6" type="ORF">B0T26DRAFT_631126</name>
</gene>
<dbReference type="PANTHER" id="PTHR46072">
    <property type="entry name" value="AMIDASE-RELATED-RELATED"/>
    <property type="match status" value="1"/>
</dbReference>
<dbReference type="PANTHER" id="PTHR46072:SF8">
    <property type="entry name" value="AMIDASE DOMAIN-CONTAINING PROTEIN"/>
    <property type="match status" value="1"/>
</dbReference>
<dbReference type="Proteomes" id="UP001172101">
    <property type="component" value="Unassembled WGS sequence"/>
</dbReference>
<evidence type="ECO:0000313" key="7">
    <source>
        <dbReference type="Proteomes" id="UP001172101"/>
    </source>
</evidence>
<feature type="domain" description="Amidase" evidence="5">
    <location>
        <begin position="96"/>
        <end position="562"/>
    </location>
</feature>
<dbReference type="InterPro" id="IPR036928">
    <property type="entry name" value="AS_sf"/>
</dbReference>